<evidence type="ECO:0000313" key="4">
    <source>
        <dbReference type="Proteomes" id="UP000663829"/>
    </source>
</evidence>
<accession>A0A813RQ10</accession>
<gene>
    <name evidence="2" type="ORF">GPM918_LOCUS2641</name>
    <name evidence="3" type="ORF">SRO942_LOCUS2641</name>
</gene>
<sequence length="343" mass="40018">MLNNDVKEQSFEETDLVWAKYMSHPYWPAMVYNENHSISRVSGRRTRESFHVYFFGEVITHAWVSISSLFKYSSIKEFKERLVYFQSQAKTKKERQQYDPPSISASQLESYQKAVNQANKFNDLESDERIKQLSELMNEAQTVYSMFNTNYKKIKTDSDCENIEELFEVTDQIMTTPSVKRIFENDNDKSLNKKVMKTSVKQELKAPHVLSPSSDTSLSSSLSSFTFETTSSLTCPSITFVEESLILDAINRKSDGTFFGSKSIAEQTYAHMVKVNNKNRTLPISEFWFYLFVYHHLPSLFKNHPNWLVELETDDHVSSLSVSDQHEQHRRQLITLMKSYQNE</sequence>
<dbReference type="SUPFAM" id="SSF63748">
    <property type="entry name" value="Tudor/PWWP/MBT"/>
    <property type="match status" value="1"/>
</dbReference>
<evidence type="ECO:0000259" key="1">
    <source>
        <dbReference type="PROSITE" id="PS50812"/>
    </source>
</evidence>
<dbReference type="InterPro" id="IPR000313">
    <property type="entry name" value="PWWP_dom"/>
</dbReference>
<dbReference type="PROSITE" id="PS50812">
    <property type="entry name" value="PWWP"/>
    <property type="match status" value="1"/>
</dbReference>
<comment type="caution">
    <text evidence="2">The sequence shown here is derived from an EMBL/GenBank/DDBJ whole genome shotgun (WGS) entry which is preliminary data.</text>
</comment>
<keyword evidence="4" id="KW-1185">Reference proteome</keyword>
<evidence type="ECO:0000313" key="2">
    <source>
        <dbReference type="EMBL" id="CAF0784253.1"/>
    </source>
</evidence>
<evidence type="ECO:0000313" key="3">
    <source>
        <dbReference type="EMBL" id="CAF3567820.1"/>
    </source>
</evidence>
<protein>
    <recommendedName>
        <fullName evidence="1">PWWP domain-containing protein</fullName>
    </recommendedName>
</protein>
<dbReference type="OrthoDB" id="10013064at2759"/>
<dbReference type="Proteomes" id="UP000663829">
    <property type="component" value="Unassembled WGS sequence"/>
</dbReference>
<reference evidence="2" key="1">
    <citation type="submission" date="2021-02" db="EMBL/GenBank/DDBJ databases">
        <authorList>
            <person name="Nowell W R."/>
        </authorList>
    </citation>
    <scope>NUCLEOTIDE SEQUENCE</scope>
</reference>
<feature type="domain" description="PWWP" evidence="1">
    <location>
        <begin position="13"/>
        <end position="75"/>
    </location>
</feature>
<dbReference type="Pfam" id="PF00855">
    <property type="entry name" value="PWWP"/>
    <property type="match status" value="1"/>
</dbReference>
<dbReference type="AlphaFoldDB" id="A0A813RQ10"/>
<dbReference type="Gene3D" id="2.30.30.140">
    <property type="match status" value="1"/>
</dbReference>
<dbReference type="EMBL" id="CAJOBC010000298">
    <property type="protein sequence ID" value="CAF3567820.1"/>
    <property type="molecule type" value="Genomic_DNA"/>
</dbReference>
<dbReference type="SMART" id="SM00293">
    <property type="entry name" value="PWWP"/>
    <property type="match status" value="1"/>
</dbReference>
<name>A0A813RQ10_9BILA</name>
<proteinExistence type="predicted"/>
<dbReference type="Proteomes" id="UP000681722">
    <property type="component" value="Unassembled WGS sequence"/>
</dbReference>
<organism evidence="2 4">
    <name type="scientific">Didymodactylos carnosus</name>
    <dbReference type="NCBI Taxonomy" id="1234261"/>
    <lineage>
        <taxon>Eukaryota</taxon>
        <taxon>Metazoa</taxon>
        <taxon>Spiralia</taxon>
        <taxon>Gnathifera</taxon>
        <taxon>Rotifera</taxon>
        <taxon>Eurotatoria</taxon>
        <taxon>Bdelloidea</taxon>
        <taxon>Philodinida</taxon>
        <taxon>Philodinidae</taxon>
        <taxon>Didymodactylos</taxon>
    </lineage>
</organism>
<dbReference type="EMBL" id="CAJNOQ010000298">
    <property type="protein sequence ID" value="CAF0784253.1"/>
    <property type="molecule type" value="Genomic_DNA"/>
</dbReference>